<evidence type="ECO:0000256" key="2">
    <source>
        <dbReference type="ARBA" id="ARBA00023235"/>
    </source>
</evidence>
<evidence type="ECO:0000313" key="4">
    <source>
        <dbReference type="Proteomes" id="UP001597237"/>
    </source>
</evidence>
<keyword evidence="4" id="KW-1185">Reference proteome</keyword>
<name>A0ABW4N9N6_9CAUL</name>
<proteinExistence type="inferred from homology"/>
<dbReference type="Pfam" id="PF07221">
    <property type="entry name" value="GlcNAc_2-epim"/>
    <property type="match status" value="1"/>
</dbReference>
<evidence type="ECO:0000313" key="3">
    <source>
        <dbReference type="EMBL" id="MFD1785420.1"/>
    </source>
</evidence>
<reference evidence="4" key="1">
    <citation type="journal article" date="2019" name="Int. J. Syst. Evol. Microbiol.">
        <title>The Global Catalogue of Microorganisms (GCM) 10K type strain sequencing project: providing services to taxonomists for standard genome sequencing and annotation.</title>
        <authorList>
            <consortium name="The Broad Institute Genomics Platform"/>
            <consortium name="The Broad Institute Genome Sequencing Center for Infectious Disease"/>
            <person name="Wu L."/>
            <person name="Ma J."/>
        </authorList>
    </citation>
    <scope>NUCLEOTIDE SEQUENCE [LARGE SCALE GENOMIC DNA]</scope>
    <source>
        <strain evidence="4">DFY28</strain>
    </source>
</reference>
<dbReference type="PANTHER" id="PTHR15108">
    <property type="entry name" value="N-ACYLGLUCOSAMINE-2-EPIMERASE"/>
    <property type="match status" value="1"/>
</dbReference>
<evidence type="ECO:0000256" key="1">
    <source>
        <dbReference type="ARBA" id="ARBA00008558"/>
    </source>
</evidence>
<dbReference type="Gene3D" id="1.50.10.10">
    <property type="match status" value="1"/>
</dbReference>
<dbReference type="InterPro" id="IPR010819">
    <property type="entry name" value="AGE/CE"/>
</dbReference>
<dbReference type="InterPro" id="IPR008928">
    <property type="entry name" value="6-hairpin_glycosidase_sf"/>
</dbReference>
<dbReference type="InterPro" id="IPR012341">
    <property type="entry name" value="6hp_glycosidase-like_sf"/>
</dbReference>
<dbReference type="RefSeq" id="WP_377281482.1">
    <property type="nucleotide sequence ID" value="NZ_JBHRSI010000004.1"/>
</dbReference>
<dbReference type="EMBL" id="JBHUEY010000006">
    <property type="protein sequence ID" value="MFD1785420.1"/>
    <property type="molecule type" value="Genomic_DNA"/>
</dbReference>
<organism evidence="3 4">
    <name type="scientific">Phenylobacterium terrae</name>
    <dbReference type="NCBI Taxonomy" id="2665495"/>
    <lineage>
        <taxon>Bacteria</taxon>
        <taxon>Pseudomonadati</taxon>
        <taxon>Pseudomonadota</taxon>
        <taxon>Alphaproteobacteria</taxon>
        <taxon>Caulobacterales</taxon>
        <taxon>Caulobacteraceae</taxon>
        <taxon>Phenylobacterium</taxon>
    </lineage>
</organism>
<sequence>MAEGIVIPREYEPPTLDRVSADVTRWLNEAALPLWAERGQDSAGLFHERLDFDGRPDLSSMRRVRVQARQLFVFSEAAMMGWQGGAEEIVTRGLEAFVARCWAPDGAPGWAHILAPDGSLADPTRDTYDQAFSLLALASVWRYTRSDLALQMRDRTLAFIDEALTDRVHGGLHEGLPRTLPRRANPHMHMLEAMLAWHAVTGDAEFRRRADQLVQLFLDRFYDPFSETLGEFYDEAWRGPEVTQRVVEPGHHFEWTWLLHEAADQGCINARAQAAGLYRFGLKFGLDQYGLAIDELRANGAVARASRRTWPQTELIKALVVMARDGDLKAAARLPFTVQTVMRTYLATPTQGLWFDQFDAQGRTQDTHAPASTFYHLVMAFRELLDAIEQMAAEEAYEIPAVAVQPSQASSV</sequence>
<accession>A0ABW4N9N6</accession>
<keyword evidence="2" id="KW-0413">Isomerase</keyword>
<gene>
    <name evidence="3" type="ORF">ACFSC0_18620</name>
</gene>
<protein>
    <submittedName>
        <fullName evidence="3">AGE family epimerase/isomerase</fullName>
    </submittedName>
</protein>
<dbReference type="Proteomes" id="UP001597237">
    <property type="component" value="Unassembled WGS sequence"/>
</dbReference>
<comment type="similarity">
    <text evidence="1">Belongs to the N-acylglucosamine 2-epimerase family.</text>
</comment>
<comment type="caution">
    <text evidence="3">The sequence shown here is derived from an EMBL/GenBank/DDBJ whole genome shotgun (WGS) entry which is preliminary data.</text>
</comment>
<dbReference type="SUPFAM" id="SSF48208">
    <property type="entry name" value="Six-hairpin glycosidases"/>
    <property type="match status" value="1"/>
</dbReference>